<organism evidence="8 9">
    <name type="scientific">Cellulomonas uda</name>
    <dbReference type="NCBI Taxonomy" id="1714"/>
    <lineage>
        <taxon>Bacteria</taxon>
        <taxon>Bacillati</taxon>
        <taxon>Actinomycetota</taxon>
        <taxon>Actinomycetes</taxon>
        <taxon>Micrococcales</taxon>
        <taxon>Cellulomonadaceae</taxon>
        <taxon>Cellulomonas</taxon>
    </lineage>
</organism>
<proteinExistence type="predicted"/>
<feature type="transmembrane region" description="Helical" evidence="6">
    <location>
        <begin position="871"/>
        <end position="890"/>
    </location>
</feature>
<feature type="transmembrane region" description="Helical" evidence="6">
    <location>
        <begin position="412"/>
        <end position="435"/>
    </location>
</feature>
<evidence type="ECO:0000259" key="7">
    <source>
        <dbReference type="Pfam" id="PF02687"/>
    </source>
</evidence>
<feature type="transmembrane region" description="Helical" evidence="6">
    <location>
        <begin position="339"/>
        <end position="360"/>
    </location>
</feature>
<gene>
    <name evidence="8" type="ORF">CUD01_02850</name>
</gene>
<evidence type="ECO:0000256" key="3">
    <source>
        <dbReference type="ARBA" id="ARBA00022692"/>
    </source>
</evidence>
<reference evidence="8 9" key="1">
    <citation type="submission" date="2019-06" db="EMBL/GenBank/DDBJ databases">
        <title>Whole genome shotgun sequence of Cellulomonas uda NBRC 3747.</title>
        <authorList>
            <person name="Hosoyama A."/>
            <person name="Uohara A."/>
            <person name="Ohji S."/>
            <person name="Ichikawa N."/>
        </authorList>
    </citation>
    <scope>NUCLEOTIDE SEQUENCE [LARGE SCALE GENOMIC DNA]</scope>
    <source>
        <strain evidence="8 9">NBRC 3747</strain>
    </source>
</reference>
<feature type="transmembrane region" description="Helical" evidence="6">
    <location>
        <begin position="549"/>
        <end position="570"/>
    </location>
</feature>
<evidence type="ECO:0000313" key="9">
    <source>
        <dbReference type="Proteomes" id="UP000315842"/>
    </source>
</evidence>
<feature type="domain" description="ABC3 transporter permease C-terminal" evidence="7">
    <location>
        <begin position="784"/>
        <end position="884"/>
    </location>
</feature>
<evidence type="ECO:0000256" key="5">
    <source>
        <dbReference type="ARBA" id="ARBA00023136"/>
    </source>
</evidence>
<comment type="caution">
    <text evidence="8">The sequence shown here is derived from an EMBL/GenBank/DDBJ whole genome shotgun (WGS) entry which is preliminary data.</text>
</comment>
<keyword evidence="3 6" id="KW-0812">Transmembrane</keyword>
<dbReference type="Pfam" id="PF02687">
    <property type="entry name" value="FtsX"/>
    <property type="match status" value="1"/>
</dbReference>
<evidence type="ECO:0000313" key="8">
    <source>
        <dbReference type="EMBL" id="GEA79841.1"/>
    </source>
</evidence>
<evidence type="ECO:0000256" key="6">
    <source>
        <dbReference type="SAM" id="Phobius"/>
    </source>
</evidence>
<evidence type="ECO:0000256" key="2">
    <source>
        <dbReference type="ARBA" id="ARBA00022475"/>
    </source>
</evidence>
<evidence type="ECO:0000256" key="4">
    <source>
        <dbReference type="ARBA" id="ARBA00022989"/>
    </source>
</evidence>
<protein>
    <submittedName>
        <fullName evidence="8">Membrane protein</fullName>
    </submittedName>
</protein>
<feature type="transmembrane region" description="Helical" evidence="6">
    <location>
        <begin position="831"/>
        <end position="851"/>
    </location>
</feature>
<feature type="transmembrane region" description="Helical" evidence="6">
    <location>
        <begin position="463"/>
        <end position="483"/>
    </location>
</feature>
<accession>A0A4Y3K5R2</accession>
<keyword evidence="2" id="KW-1003">Cell membrane</keyword>
<feature type="transmembrane region" description="Helical" evidence="6">
    <location>
        <begin position="779"/>
        <end position="800"/>
    </location>
</feature>
<sequence>MNVSTRVRTVVGGAPLLVRRRARTDAGLLALTGALVAALVLVALLAPRLVTSVADEGARDVVERGRPATDVVARVSGAVPPKAGVRPDHAPDDQRSAAKTVAAGVPAAMLRDLAGPSLSTFTSAWTGNLPSGQFVARAGYVLPADGADPVRWVTGRAPEQLDDVVVTEDQSLANVERRVEVGVSVDGARALGLEPGDEVRVTTAMVSRLTAVVVGTYEVTDADDPVWTTLPELVRAMPAPGGSADLAAVGLLVTDASLPDLLVAVQPSAVTTDVRFVSVPDRITAARARVIAAEVAALRTDPRPLQLLDARQPTLLTSLDDELLAYRDRLAGATAQASVLLMGIVAVGGLTVLLAARLMVERRSSGLTLERARGASVTSVGWRALLESVPVTLAATALAVAALLLVMPPQGAWWPGVAVATVGVVAPALLAGALVRRSWTGRRVPANRADRDRLASRRRTRRLVAELTLLAVATGALLSVRARGLLSSSVGDVDWLLAATPVLLAGAATVLTAHALPPVLRRLRAVASRGPALAGLVATARAERASRTAIPLLSVTVAVALMVFSGIMVATVDRGQVRAADLVVGGDVRIDGPVGDDALAALREQDGLTSVTGSRTWVSRTFGVGSGVDVTLLAVDTAPFEALRAARGESDAGLARLADGAPGTGVPALVTADLEPIAETTDPQVWVTESFVALDPRGTTDLRVDGAPTVVVDRAALAAAMGVEIPAETTWLLGPGADAAVTATAVEGLPNVRVLSRTDWLDAWNTSPLTTGLRTLLRVAQGALAVLAVVALVLTVVATARDRRRTLHVLRTLGLDAGTARRLSAGEAAPVAVAGLLAGCAIGVAVPWLLTGALGLSTLTGEPDGTRVATTWVPFVLAAGALALGLAVAVEVEARTRRDDDLALGIREAER</sequence>
<dbReference type="GO" id="GO:0005886">
    <property type="term" value="C:plasma membrane"/>
    <property type="evidence" value="ECO:0007669"/>
    <property type="project" value="UniProtKB-SubCell"/>
</dbReference>
<evidence type="ECO:0000256" key="1">
    <source>
        <dbReference type="ARBA" id="ARBA00004651"/>
    </source>
</evidence>
<feature type="transmembrane region" description="Helical" evidence="6">
    <location>
        <begin position="380"/>
        <end position="406"/>
    </location>
</feature>
<dbReference type="AlphaFoldDB" id="A0A4Y3K5R2"/>
<dbReference type="EMBL" id="BJLP01000003">
    <property type="protein sequence ID" value="GEA79841.1"/>
    <property type="molecule type" value="Genomic_DNA"/>
</dbReference>
<keyword evidence="9" id="KW-1185">Reference proteome</keyword>
<keyword evidence="5 6" id="KW-0472">Membrane</keyword>
<name>A0A4Y3K5R2_CELUD</name>
<comment type="subcellular location">
    <subcellularLocation>
        <location evidence="1">Cell membrane</location>
        <topology evidence="1">Multi-pass membrane protein</topology>
    </subcellularLocation>
</comment>
<dbReference type="Proteomes" id="UP000315842">
    <property type="component" value="Unassembled WGS sequence"/>
</dbReference>
<dbReference type="InterPro" id="IPR003838">
    <property type="entry name" value="ABC3_permease_C"/>
</dbReference>
<dbReference type="RefSeq" id="WP_141318091.1">
    <property type="nucleotide sequence ID" value="NZ_BJLP01000003.1"/>
</dbReference>
<keyword evidence="4 6" id="KW-1133">Transmembrane helix</keyword>
<feature type="transmembrane region" description="Helical" evidence="6">
    <location>
        <begin position="495"/>
        <end position="516"/>
    </location>
</feature>
<feature type="transmembrane region" description="Helical" evidence="6">
    <location>
        <begin position="26"/>
        <end position="46"/>
    </location>
</feature>